<feature type="compositionally biased region" description="Basic residues" evidence="1">
    <location>
        <begin position="26"/>
        <end position="37"/>
    </location>
</feature>
<reference evidence="2 3" key="1">
    <citation type="submission" date="2018-02" db="EMBL/GenBank/DDBJ databases">
        <title>The genomes of Aspergillus section Nigri reveals drivers in fungal speciation.</title>
        <authorList>
            <consortium name="DOE Joint Genome Institute"/>
            <person name="Vesth T.C."/>
            <person name="Nybo J."/>
            <person name="Theobald S."/>
            <person name="Brandl J."/>
            <person name="Frisvad J.C."/>
            <person name="Nielsen K.F."/>
            <person name="Lyhne E.K."/>
            <person name="Kogle M.E."/>
            <person name="Kuo A."/>
            <person name="Riley R."/>
            <person name="Clum A."/>
            <person name="Nolan M."/>
            <person name="Lipzen A."/>
            <person name="Salamov A."/>
            <person name="Henrissat B."/>
            <person name="Wiebenga A."/>
            <person name="De vries R.P."/>
            <person name="Grigoriev I.V."/>
            <person name="Mortensen U.H."/>
            <person name="Andersen M.R."/>
            <person name="Baker S.E."/>
        </authorList>
    </citation>
    <scope>NUCLEOTIDE SEQUENCE [LARGE SCALE GENOMIC DNA]</scope>
    <source>
        <strain evidence="2 3">CBS 114.51</strain>
    </source>
</reference>
<feature type="region of interest" description="Disordered" evidence="1">
    <location>
        <begin position="201"/>
        <end position="225"/>
    </location>
</feature>
<evidence type="ECO:0000313" key="2">
    <source>
        <dbReference type="EMBL" id="RAH77646.1"/>
    </source>
</evidence>
<accession>A0A8T8WPC3</accession>
<sequence>MIYPSSAKQLCHHPHLPYPLKQLHKPLRWKRPQHHHPPPPSPSSRPSASSSPASSASTASKAPSAPATVVSTPDTADAMNTLVSPQWKMGMSPALQPSQESEPDSRVSLQDPSPPHRSQLWYLGCTRTNTLSSPSSPPRSPNRPLPEHPTPGRTDDLPPTPLSKYFDPQTALLYADVFERRTSPPILRDLEVEVEGKVEGEVGLGRRQQQQQQQQRGDSDSNDDAGVGVGVGVLAEWFERLVEGVVRYYEGLVWGKKLDRDVVAGMDGAAQYVSRVDVKVESRQGGPPEE</sequence>
<feature type="region of interest" description="Disordered" evidence="1">
    <location>
        <begin position="26"/>
        <end position="75"/>
    </location>
</feature>
<proteinExistence type="predicted"/>
<feature type="region of interest" description="Disordered" evidence="1">
    <location>
        <begin position="89"/>
        <end position="165"/>
    </location>
</feature>
<feature type="compositionally biased region" description="Low complexity" evidence="1">
    <location>
        <begin position="44"/>
        <end position="67"/>
    </location>
</feature>
<feature type="compositionally biased region" description="Low complexity" evidence="1">
    <location>
        <begin position="205"/>
        <end position="216"/>
    </location>
</feature>
<organism evidence="2 3">
    <name type="scientific">Aspergillus japonicus CBS 114.51</name>
    <dbReference type="NCBI Taxonomy" id="1448312"/>
    <lineage>
        <taxon>Eukaryota</taxon>
        <taxon>Fungi</taxon>
        <taxon>Dikarya</taxon>
        <taxon>Ascomycota</taxon>
        <taxon>Pezizomycotina</taxon>
        <taxon>Eurotiomycetes</taxon>
        <taxon>Eurotiomycetidae</taxon>
        <taxon>Eurotiales</taxon>
        <taxon>Aspergillaceae</taxon>
        <taxon>Aspergillus</taxon>
        <taxon>Aspergillus subgen. Circumdati</taxon>
    </lineage>
</organism>
<dbReference type="GeneID" id="37170566"/>
<keyword evidence="3" id="KW-1185">Reference proteome</keyword>
<gene>
    <name evidence="2" type="ORF">BO86DRAFT_214779</name>
</gene>
<dbReference type="Proteomes" id="UP000249497">
    <property type="component" value="Unassembled WGS sequence"/>
</dbReference>
<protein>
    <submittedName>
        <fullName evidence="2">Uncharacterized protein</fullName>
    </submittedName>
</protein>
<dbReference type="EMBL" id="KZ824839">
    <property type="protein sequence ID" value="RAH77646.1"/>
    <property type="molecule type" value="Genomic_DNA"/>
</dbReference>
<feature type="compositionally biased region" description="Pro residues" evidence="1">
    <location>
        <begin position="135"/>
        <end position="149"/>
    </location>
</feature>
<name>A0A8T8WPC3_ASPJA</name>
<dbReference type="AlphaFoldDB" id="A0A8T8WPC3"/>
<evidence type="ECO:0000313" key="3">
    <source>
        <dbReference type="Proteomes" id="UP000249497"/>
    </source>
</evidence>
<evidence type="ECO:0000256" key="1">
    <source>
        <dbReference type="SAM" id="MobiDB-lite"/>
    </source>
</evidence>
<dbReference type="RefSeq" id="XP_025523540.1">
    <property type="nucleotide sequence ID" value="XM_025666874.1"/>
</dbReference>
<dbReference type="OrthoDB" id="4504150at2759"/>